<accession>A0A165JKH9</accession>
<organism evidence="3 4">
    <name type="scientific">Exidia glandulosa HHB12029</name>
    <dbReference type="NCBI Taxonomy" id="1314781"/>
    <lineage>
        <taxon>Eukaryota</taxon>
        <taxon>Fungi</taxon>
        <taxon>Dikarya</taxon>
        <taxon>Basidiomycota</taxon>
        <taxon>Agaricomycotina</taxon>
        <taxon>Agaricomycetes</taxon>
        <taxon>Auriculariales</taxon>
        <taxon>Exidiaceae</taxon>
        <taxon>Exidia</taxon>
    </lineage>
</organism>
<dbReference type="EMBL" id="KV425965">
    <property type="protein sequence ID" value="KZV94975.1"/>
    <property type="molecule type" value="Genomic_DNA"/>
</dbReference>
<feature type="signal peptide" evidence="2">
    <location>
        <begin position="1"/>
        <end position="24"/>
    </location>
</feature>
<evidence type="ECO:0000313" key="4">
    <source>
        <dbReference type="Proteomes" id="UP000077266"/>
    </source>
</evidence>
<keyword evidence="2" id="KW-0732">Signal</keyword>
<protein>
    <recommendedName>
        <fullName evidence="5">Secreted protein</fullName>
    </recommendedName>
</protein>
<evidence type="ECO:0000313" key="3">
    <source>
        <dbReference type="EMBL" id="KZV94975.1"/>
    </source>
</evidence>
<reference evidence="3 4" key="1">
    <citation type="journal article" date="2016" name="Mol. Biol. Evol.">
        <title>Comparative Genomics of Early-Diverging Mushroom-Forming Fungi Provides Insights into the Origins of Lignocellulose Decay Capabilities.</title>
        <authorList>
            <person name="Nagy L.G."/>
            <person name="Riley R."/>
            <person name="Tritt A."/>
            <person name="Adam C."/>
            <person name="Daum C."/>
            <person name="Floudas D."/>
            <person name="Sun H."/>
            <person name="Yadav J.S."/>
            <person name="Pangilinan J."/>
            <person name="Larsson K.H."/>
            <person name="Matsuura K."/>
            <person name="Barry K."/>
            <person name="Labutti K."/>
            <person name="Kuo R."/>
            <person name="Ohm R.A."/>
            <person name="Bhattacharya S.S."/>
            <person name="Shirouzu T."/>
            <person name="Yoshinaga Y."/>
            <person name="Martin F.M."/>
            <person name="Grigoriev I.V."/>
            <person name="Hibbett D.S."/>
        </authorList>
    </citation>
    <scope>NUCLEOTIDE SEQUENCE [LARGE SCALE GENOMIC DNA]</scope>
    <source>
        <strain evidence="3 4">HHB12029</strain>
    </source>
</reference>
<feature type="region of interest" description="Disordered" evidence="1">
    <location>
        <begin position="185"/>
        <end position="208"/>
    </location>
</feature>
<proteinExistence type="predicted"/>
<dbReference type="InParanoid" id="A0A165JKH9"/>
<name>A0A165JKH9_EXIGL</name>
<sequence>MLSCSPPWPRGAALSLSTIHFLTCAPAPYIPSPPVARFPSRLRTEDRSSCFVTRYTALDLLRLVLRPNSFSRYPSSCVLSEGERSSRCSLGSSARHFRRVIIRPSQAHRSSFPAPRTPFLSRVIGSGTVWALGRIFSESSMCIAVRRGRASQRACCPASSRCVVRTSVFRRRLSSASASVFSRRTSRSSPSSSLGWMSRDSDWCSKSPSLVRECNVDGTA</sequence>
<evidence type="ECO:0008006" key="5">
    <source>
        <dbReference type="Google" id="ProtNLM"/>
    </source>
</evidence>
<evidence type="ECO:0000256" key="2">
    <source>
        <dbReference type="SAM" id="SignalP"/>
    </source>
</evidence>
<dbReference type="AlphaFoldDB" id="A0A165JKH9"/>
<gene>
    <name evidence="3" type="ORF">EXIGLDRAFT_494747</name>
</gene>
<evidence type="ECO:0000256" key="1">
    <source>
        <dbReference type="SAM" id="MobiDB-lite"/>
    </source>
</evidence>
<keyword evidence="4" id="KW-1185">Reference proteome</keyword>
<feature type="compositionally biased region" description="Low complexity" evidence="1">
    <location>
        <begin position="185"/>
        <end position="194"/>
    </location>
</feature>
<dbReference type="Proteomes" id="UP000077266">
    <property type="component" value="Unassembled WGS sequence"/>
</dbReference>
<feature type="chain" id="PRO_5007860099" description="Secreted protein" evidence="2">
    <location>
        <begin position="25"/>
        <end position="220"/>
    </location>
</feature>